<dbReference type="OrthoDB" id="3270987at2759"/>
<dbReference type="SUPFAM" id="SSF81383">
    <property type="entry name" value="F-box domain"/>
    <property type="match status" value="1"/>
</dbReference>
<dbReference type="Gene3D" id="1.20.1280.50">
    <property type="match status" value="1"/>
</dbReference>
<organism evidence="1 2">
    <name type="scientific">Macrolepiota fuliginosa MF-IS2</name>
    <dbReference type="NCBI Taxonomy" id="1400762"/>
    <lineage>
        <taxon>Eukaryota</taxon>
        <taxon>Fungi</taxon>
        <taxon>Dikarya</taxon>
        <taxon>Basidiomycota</taxon>
        <taxon>Agaricomycotina</taxon>
        <taxon>Agaricomycetes</taxon>
        <taxon>Agaricomycetidae</taxon>
        <taxon>Agaricales</taxon>
        <taxon>Agaricineae</taxon>
        <taxon>Agaricaceae</taxon>
        <taxon>Macrolepiota</taxon>
    </lineage>
</organism>
<evidence type="ECO:0008006" key="3">
    <source>
        <dbReference type="Google" id="ProtNLM"/>
    </source>
</evidence>
<gene>
    <name evidence="1" type="ORF">P691DRAFT_789063</name>
</gene>
<dbReference type="AlphaFoldDB" id="A0A9P6BYR8"/>
<accession>A0A9P6BYR8</accession>
<protein>
    <recommendedName>
        <fullName evidence="3">F-box domain-containing protein</fullName>
    </recommendedName>
</protein>
<dbReference type="Proteomes" id="UP000807342">
    <property type="component" value="Unassembled WGS sequence"/>
</dbReference>
<sequence>MAHDKAPSTLEPWVMNEPLTPAQELDIRTQTNHAVQGIEKCAETTEGPNTLTRSQTFLSFKVHLIPNEIWAEIFGWFAKIWCTFGVAAPSHSAWVLGQVCRRWRQLALSMPQLWNHPPTVHITPDSSTYNHIGRGWEEFLYRSAHLPLKLHFSFDVPLTTPPRPYSILSPFFHCTERWEHITISGLTVVQTQQQFYPVRDSGVPLLRSITFNFIETPFNSAISSGFNVFEFAPQLTQIYLHSPSASYRKSRLCFPWPQLTSYKETGIDMGTFPIVLNLSKNMERLQYRGMNFIGHSVDHVTHSHLRHLFVEAGSLQHFRLRDVTLPALETFSLVITQGGSRRRLPSISLVVDMLVRSACPLKNLVLDFYSDAIGTDVLKPLLSTPELENLELGSCHHIRFAKSVLRKLIYDKEDTTLLPYLRSLTLIYREEFGHDAIATILDVASSREKIIPGDHSPGQLHRALKNIRIVSPNVTIRYRALCKFGKWVDPLEAMYDDPTFQHGQTPVEHMDTVADRVRRDCQRIPLHGNIPTCDPLSVLALAYMAEGKARYEILADFGRMGILPALQSYMIHHRWLPGCEDDIIYVHPDHNTAATLHLWEIIQRVDVKRLKSLFGYRVMSEEAEDDLKGVDA</sequence>
<evidence type="ECO:0000313" key="1">
    <source>
        <dbReference type="EMBL" id="KAF9442718.1"/>
    </source>
</evidence>
<dbReference type="InterPro" id="IPR036047">
    <property type="entry name" value="F-box-like_dom_sf"/>
</dbReference>
<dbReference type="InterPro" id="IPR032675">
    <property type="entry name" value="LRR_dom_sf"/>
</dbReference>
<keyword evidence="2" id="KW-1185">Reference proteome</keyword>
<comment type="caution">
    <text evidence="1">The sequence shown here is derived from an EMBL/GenBank/DDBJ whole genome shotgun (WGS) entry which is preliminary data.</text>
</comment>
<evidence type="ECO:0000313" key="2">
    <source>
        <dbReference type="Proteomes" id="UP000807342"/>
    </source>
</evidence>
<dbReference type="Gene3D" id="3.80.10.10">
    <property type="entry name" value="Ribonuclease Inhibitor"/>
    <property type="match status" value="1"/>
</dbReference>
<name>A0A9P6BYR8_9AGAR</name>
<proteinExistence type="predicted"/>
<reference evidence="1" key="1">
    <citation type="submission" date="2020-11" db="EMBL/GenBank/DDBJ databases">
        <authorList>
            <consortium name="DOE Joint Genome Institute"/>
            <person name="Ahrendt S."/>
            <person name="Riley R."/>
            <person name="Andreopoulos W."/>
            <person name="Labutti K."/>
            <person name="Pangilinan J."/>
            <person name="Ruiz-Duenas F.J."/>
            <person name="Barrasa J.M."/>
            <person name="Sanchez-Garcia M."/>
            <person name="Camarero S."/>
            <person name="Miyauchi S."/>
            <person name="Serrano A."/>
            <person name="Linde D."/>
            <person name="Babiker R."/>
            <person name="Drula E."/>
            <person name="Ayuso-Fernandez I."/>
            <person name="Pacheco R."/>
            <person name="Padilla G."/>
            <person name="Ferreira P."/>
            <person name="Barriuso J."/>
            <person name="Kellner H."/>
            <person name="Castanera R."/>
            <person name="Alfaro M."/>
            <person name="Ramirez L."/>
            <person name="Pisabarro A.G."/>
            <person name="Kuo A."/>
            <person name="Tritt A."/>
            <person name="Lipzen A."/>
            <person name="He G."/>
            <person name="Yan M."/>
            <person name="Ng V."/>
            <person name="Cullen D."/>
            <person name="Martin F."/>
            <person name="Rosso M.-N."/>
            <person name="Henrissat B."/>
            <person name="Hibbett D."/>
            <person name="Martinez A.T."/>
            <person name="Grigoriev I.V."/>
        </authorList>
    </citation>
    <scope>NUCLEOTIDE SEQUENCE</scope>
    <source>
        <strain evidence="1">MF-IS2</strain>
    </source>
</reference>
<dbReference type="EMBL" id="MU151578">
    <property type="protein sequence ID" value="KAF9442718.1"/>
    <property type="molecule type" value="Genomic_DNA"/>
</dbReference>